<name>A0ABW3IEB4_9FLAO</name>
<dbReference type="Gene3D" id="3.30.450.20">
    <property type="entry name" value="PAS domain"/>
    <property type="match status" value="3"/>
</dbReference>
<dbReference type="Gene3D" id="1.10.287.130">
    <property type="match status" value="1"/>
</dbReference>
<dbReference type="EC" id="2.7.13.3" evidence="2"/>
<dbReference type="Pfam" id="PF00512">
    <property type="entry name" value="HisKA"/>
    <property type="match status" value="1"/>
</dbReference>
<evidence type="ECO:0000313" key="13">
    <source>
        <dbReference type="EMBL" id="MFD0975830.1"/>
    </source>
</evidence>
<evidence type="ECO:0000256" key="4">
    <source>
        <dbReference type="ARBA" id="ARBA00022679"/>
    </source>
</evidence>
<dbReference type="InterPro" id="IPR000014">
    <property type="entry name" value="PAS"/>
</dbReference>
<keyword evidence="14" id="KW-1185">Reference proteome</keyword>
<organism evidence="13 14">
    <name type="scientific">Salinimicrobium gaetbulicola</name>
    <dbReference type="NCBI Taxonomy" id="999702"/>
    <lineage>
        <taxon>Bacteria</taxon>
        <taxon>Pseudomonadati</taxon>
        <taxon>Bacteroidota</taxon>
        <taxon>Flavobacteriia</taxon>
        <taxon>Flavobacteriales</taxon>
        <taxon>Flavobacteriaceae</taxon>
        <taxon>Salinimicrobium</taxon>
    </lineage>
</organism>
<dbReference type="InterPro" id="IPR036890">
    <property type="entry name" value="HATPase_C_sf"/>
</dbReference>
<dbReference type="SMART" id="SM00388">
    <property type="entry name" value="HisKA"/>
    <property type="match status" value="1"/>
</dbReference>
<dbReference type="CDD" id="cd00082">
    <property type="entry name" value="HisKA"/>
    <property type="match status" value="1"/>
</dbReference>
<evidence type="ECO:0000256" key="1">
    <source>
        <dbReference type="ARBA" id="ARBA00000085"/>
    </source>
</evidence>
<evidence type="ECO:0000256" key="9">
    <source>
        <dbReference type="SAM" id="Coils"/>
    </source>
</evidence>
<keyword evidence="8" id="KW-0902">Two-component regulatory system</keyword>
<dbReference type="RefSeq" id="WP_380736868.1">
    <property type="nucleotide sequence ID" value="NZ_JBHTJP010000032.1"/>
</dbReference>
<evidence type="ECO:0000256" key="5">
    <source>
        <dbReference type="ARBA" id="ARBA00022741"/>
    </source>
</evidence>
<evidence type="ECO:0000259" key="11">
    <source>
        <dbReference type="PROSITE" id="PS50112"/>
    </source>
</evidence>
<dbReference type="InterPro" id="IPR013655">
    <property type="entry name" value="PAS_fold_3"/>
</dbReference>
<dbReference type="Pfam" id="PF02518">
    <property type="entry name" value="HATPase_c"/>
    <property type="match status" value="1"/>
</dbReference>
<dbReference type="CDD" id="cd00130">
    <property type="entry name" value="PAS"/>
    <property type="match status" value="1"/>
</dbReference>
<keyword evidence="3" id="KW-0597">Phosphoprotein</keyword>
<dbReference type="PRINTS" id="PR00344">
    <property type="entry name" value="BCTRLSENSOR"/>
</dbReference>
<dbReference type="PROSITE" id="PS50112">
    <property type="entry name" value="PAS"/>
    <property type="match status" value="1"/>
</dbReference>
<proteinExistence type="predicted"/>
<comment type="catalytic activity">
    <reaction evidence="1">
        <text>ATP + protein L-histidine = ADP + protein N-phospho-L-histidine.</text>
        <dbReference type="EC" id="2.7.13.3"/>
    </reaction>
</comment>
<dbReference type="InterPro" id="IPR004358">
    <property type="entry name" value="Sig_transdc_His_kin-like_C"/>
</dbReference>
<dbReference type="Proteomes" id="UP001597100">
    <property type="component" value="Unassembled WGS sequence"/>
</dbReference>
<dbReference type="SUPFAM" id="SSF47384">
    <property type="entry name" value="Homodimeric domain of signal transducing histidine kinase"/>
    <property type="match status" value="1"/>
</dbReference>
<reference evidence="14" key="1">
    <citation type="journal article" date="2019" name="Int. J. Syst. Evol. Microbiol.">
        <title>The Global Catalogue of Microorganisms (GCM) 10K type strain sequencing project: providing services to taxonomists for standard genome sequencing and annotation.</title>
        <authorList>
            <consortium name="The Broad Institute Genomics Platform"/>
            <consortium name="The Broad Institute Genome Sequencing Center for Infectious Disease"/>
            <person name="Wu L."/>
            <person name="Ma J."/>
        </authorList>
    </citation>
    <scope>NUCLEOTIDE SEQUENCE [LARGE SCALE GENOMIC DNA]</scope>
    <source>
        <strain evidence="14">CCUG 60898</strain>
    </source>
</reference>
<dbReference type="InterPro" id="IPR035965">
    <property type="entry name" value="PAS-like_dom_sf"/>
</dbReference>
<dbReference type="SUPFAM" id="SSF55785">
    <property type="entry name" value="PYP-like sensor domain (PAS domain)"/>
    <property type="match status" value="3"/>
</dbReference>
<dbReference type="Gene3D" id="3.30.565.10">
    <property type="entry name" value="Histidine kinase-like ATPase, C-terminal domain"/>
    <property type="match status" value="1"/>
</dbReference>
<dbReference type="Pfam" id="PF08447">
    <property type="entry name" value="PAS_3"/>
    <property type="match status" value="1"/>
</dbReference>
<dbReference type="SUPFAM" id="SSF55874">
    <property type="entry name" value="ATPase domain of HSP90 chaperone/DNA topoisomerase II/histidine kinase"/>
    <property type="match status" value="1"/>
</dbReference>
<evidence type="ECO:0000256" key="2">
    <source>
        <dbReference type="ARBA" id="ARBA00012438"/>
    </source>
</evidence>
<dbReference type="PANTHER" id="PTHR43065">
    <property type="entry name" value="SENSOR HISTIDINE KINASE"/>
    <property type="match status" value="1"/>
</dbReference>
<gene>
    <name evidence="13" type="ORF">ACFQ1G_03405</name>
</gene>
<feature type="domain" description="Histidine kinase" evidence="10">
    <location>
        <begin position="577"/>
        <end position="787"/>
    </location>
</feature>
<evidence type="ECO:0000313" key="14">
    <source>
        <dbReference type="Proteomes" id="UP001597100"/>
    </source>
</evidence>
<feature type="coiled-coil region" evidence="9">
    <location>
        <begin position="275"/>
        <end position="309"/>
    </location>
</feature>
<dbReference type="PANTHER" id="PTHR43065:SF46">
    <property type="entry name" value="C4-DICARBOXYLATE TRANSPORT SENSOR PROTEIN DCTB"/>
    <property type="match status" value="1"/>
</dbReference>
<evidence type="ECO:0000256" key="6">
    <source>
        <dbReference type="ARBA" id="ARBA00022777"/>
    </source>
</evidence>
<evidence type="ECO:0000256" key="7">
    <source>
        <dbReference type="ARBA" id="ARBA00022840"/>
    </source>
</evidence>
<sequence>MKKGNYILDEKLLGVSHNLFGSNNISEGQEFLLLITSLNDLELKALNYKGIRYFQKCFENEDLSLCHYDSIIHPEDYPLFLHFLNNCEDLEVGEERETTVRIKSPFGTWKKFIFKNRLYTGFKDSEEKYVLSLVKASDPYKHTFRKNTSSNLETEKSLQESLNRYRVLINSLDSGYSVIEVIFDLNKKALDYLLVEINPTFEKHVHLNHTLGKTMKELSQDHGEKWFQTYGDIVFTGEPVRFEKYAEDLETWFDIYAFPIGSSKSRRVAILCSDITDRKEAEENLRKANENLENQVRKRTKELKEKSDLLQMVFDTVTQGIFLLKPVFGENRDIIDFTYVRVNKKVKRYYGRVDLVGKSFLKFNPQATRTGAFEIFKQTMISGESKDFEVCFNRNGRDNWFKISTTRQKGMLVNSLENITQKKRRARNLKDTMRFKKQLINTSPDIILIFNLYQEKVRFMNRDFASNPQLTKEKIIGMPLLDIIPMLHPQDREKALEFHTKLLQASDKDVYEIEFRLKGAEGNWNYYNARAKVFMRNKKGNPYEYIILMRNIQQHKKTQQDLMEAEKLSIKGEIARTLAHELRNPLASIGMSADIVNKKLEESEKKDLGTYINIIKRSTSTLNGLVTDLLTTSNYSPPVLNKCCIATTLNKALTQAKDRIYLTGIKVEKYYKGHYYINADKEKLKIALLNIIVNASEAMTPNEGVLTLRIEQSDENHYKLYITDNGCGMEKDQIKRLFESFYTNKIGGMGVGLSSVKNIIQEHNASIEVESEPNVGTTFILTFPVYKPHRGK</sequence>
<keyword evidence="4" id="KW-0808">Transferase</keyword>
<dbReference type="InterPro" id="IPR003661">
    <property type="entry name" value="HisK_dim/P_dom"/>
</dbReference>
<comment type="caution">
    <text evidence="13">The sequence shown here is derived from an EMBL/GenBank/DDBJ whole genome shotgun (WGS) entry which is preliminary data.</text>
</comment>
<dbReference type="PROSITE" id="PS50109">
    <property type="entry name" value="HIS_KIN"/>
    <property type="match status" value="1"/>
</dbReference>
<keyword evidence="6" id="KW-0418">Kinase</keyword>
<evidence type="ECO:0000256" key="8">
    <source>
        <dbReference type="ARBA" id="ARBA00023012"/>
    </source>
</evidence>
<dbReference type="InterPro" id="IPR003594">
    <property type="entry name" value="HATPase_dom"/>
</dbReference>
<dbReference type="NCBIfam" id="TIGR00229">
    <property type="entry name" value="sensory_box"/>
    <property type="match status" value="1"/>
</dbReference>
<keyword evidence="5" id="KW-0547">Nucleotide-binding</keyword>
<keyword evidence="7 13" id="KW-0067">ATP-binding</keyword>
<protein>
    <recommendedName>
        <fullName evidence="2">histidine kinase</fullName>
        <ecNumber evidence="2">2.7.13.3</ecNumber>
    </recommendedName>
</protein>
<evidence type="ECO:0000259" key="10">
    <source>
        <dbReference type="PROSITE" id="PS50109"/>
    </source>
</evidence>
<dbReference type="InterPro" id="IPR036097">
    <property type="entry name" value="HisK_dim/P_sf"/>
</dbReference>
<dbReference type="SMART" id="SM00091">
    <property type="entry name" value="PAS"/>
    <property type="match status" value="3"/>
</dbReference>
<feature type="domain" description="PAS" evidence="11">
    <location>
        <begin position="432"/>
        <end position="506"/>
    </location>
</feature>
<dbReference type="EMBL" id="JBHTJP010000032">
    <property type="protein sequence ID" value="MFD0975830.1"/>
    <property type="molecule type" value="Genomic_DNA"/>
</dbReference>
<dbReference type="GO" id="GO:0005524">
    <property type="term" value="F:ATP binding"/>
    <property type="evidence" value="ECO:0007669"/>
    <property type="project" value="UniProtKB-KW"/>
</dbReference>
<dbReference type="PROSITE" id="PS50113">
    <property type="entry name" value="PAC"/>
    <property type="match status" value="1"/>
</dbReference>
<dbReference type="SMART" id="SM00387">
    <property type="entry name" value="HATPase_c"/>
    <property type="match status" value="1"/>
</dbReference>
<evidence type="ECO:0000259" key="12">
    <source>
        <dbReference type="PROSITE" id="PS50113"/>
    </source>
</evidence>
<evidence type="ECO:0000256" key="3">
    <source>
        <dbReference type="ARBA" id="ARBA00022553"/>
    </source>
</evidence>
<feature type="domain" description="PAC" evidence="12">
    <location>
        <begin position="511"/>
        <end position="564"/>
    </location>
</feature>
<keyword evidence="9" id="KW-0175">Coiled coil</keyword>
<dbReference type="InterPro" id="IPR005467">
    <property type="entry name" value="His_kinase_dom"/>
</dbReference>
<dbReference type="InterPro" id="IPR000700">
    <property type="entry name" value="PAS-assoc_C"/>
</dbReference>
<accession>A0ABW3IEB4</accession>